<organism evidence="2 3">
    <name type="scientific">Eutypa lata (strain UCR-EL1)</name>
    <name type="common">Grapevine dieback disease fungus</name>
    <name type="synonym">Eutypa armeniacae</name>
    <dbReference type="NCBI Taxonomy" id="1287681"/>
    <lineage>
        <taxon>Eukaryota</taxon>
        <taxon>Fungi</taxon>
        <taxon>Dikarya</taxon>
        <taxon>Ascomycota</taxon>
        <taxon>Pezizomycotina</taxon>
        <taxon>Sordariomycetes</taxon>
        <taxon>Xylariomycetidae</taxon>
        <taxon>Xylariales</taxon>
        <taxon>Diatrypaceae</taxon>
        <taxon>Eutypa</taxon>
    </lineage>
</organism>
<name>M7SVQ9_EUTLA</name>
<dbReference type="HOGENOM" id="CLU_112553_0_0_1"/>
<feature type="region of interest" description="Disordered" evidence="1">
    <location>
        <begin position="1"/>
        <end position="214"/>
    </location>
</feature>
<reference evidence="3" key="1">
    <citation type="journal article" date="2013" name="Genome Announc.">
        <title>Draft genome sequence of the grapevine dieback fungus Eutypa lata UCR-EL1.</title>
        <authorList>
            <person name="Blanco-Ulate B."/>
            <person name="Rolshausen P.E."/>
            <person name="Cantu D."/>
        </authorList>
    </citation>
    <scope>NUCLEOTIDE SEQUENCE [LARGE SCALE GENOMIC DNA]</scope>
    <source>
        <strain evidence="3">UCR-EL1</strain>
    </source>
</reference>
<dbReference type="Proteomes" id="UP000012174">
    <property type="component" value="Unassembled WGS sequence"/>
</dbReference>
<dbReference type="EMBL" id="KB706250">
    <property type="protein sequence ID" value="EMR68377.1"/>
    <property type="molecule type" value="Genomic_DNA"/>
</dbReference>
<sequence>MSDAYRRSGRGGAGNFYSQKDVAEIEKRAAAESKLTHKAQKQNDPEAQKPPPYTNDDDEPPSDPADPPRAVAAPFSPTSHSHSHSGGGSNSSAQQQTGQVYARSGRGGAGNFVDAASAGTPHLIATSTTTTTTTNTPPRAGLSGRGGAGNWATTGSGDDGVPGEERERRRKEALDRSILRDMKDSLPRQPEKIYRLHGGGGGAGRGRVKELEEV</sequence>
<feature type="compositionally biased region" description="Low complexity" evidence="1">
    <location>
        <begin position="126"/>
        <end position="136"/>
    </location>
</feature>
<keyword evidence="3" id="KW-1185">Reference proteome</keyword>
<protein>
    <submittedName>
        <fullName evidence="2">Uncharacterized protein</fullName>
    </submittedName>
</protein>
<evidence type="ECO:0000256" key="1">
    <source>
        <dbReference type="SAM" id="MobiDB-lite"/>
    </source>
</evidence>
<dbReference type="AlphaFoldDB" id="M7SVQ9"/>
<dbReference type="KEGG" id="ela:UCREL1_4612"/>
<dbReference type="PANTHER" id="PTHR34693">
    <property type="entry name" value="PROTEIN PAR32"/>
    <property type="match status" value="1"/>
</dbReference>
<feature type="compositionally biased region" description="Basic and acidic residues" evidence="1">
    <location>
        <begin position="21"/>
        <end position="47"/>
    </location>
</feature>
<evidence type="ECO:0000313" key="2">
    <source>
        <dbReference type="EMBL" id="EMR68377.1"/>
    </source>
</evidence>
<gene>
    <name evidence="2" type="ORF">UCREL1_4612</name>
</gene>
<dbReference type="PANTHER" id="PTHR34693:SF5">
    <property type="match status" value="1"/>
</dbReference>
<accession>M7SVQ9</accession>
<dbReference type="eggNOG" id="ENOG502SD3B">
    <property type="taxonomic scope" value="Eukaryota"/>
</dbReference>
<proteinExistence type="predicted"/>
<dbReference type="InterPro" id="IPR053203">
    <property type="entry name" value="Cisplatin_resist-associated"/>
</dbReference>
<evidence type="ECO:0000313" key="3">
    <source>
        <dbReference type="Proteomes" id="UP000012174"/>
    </source>
</evidence>
<feature type="compositionally biased region" description="Basic and acidic residues" evidence="1">
    <location>
        <begin position="163"/>
        <end position="194"/>
    </location>
</feature>
<dbReference type="OrthoDB" id="4159136at2759"/>